<dbReference type="STRING" id="196109.A0A136IXR5"/>
<sequence>MARTTRSKASAPTKAASAEGTSAPSAAQPTIALPEPTQNPPRIFILPSAATSDARIVSLLCPRTAKPSRYLVCPES</sequence>
<reference evidence="4" key="1">
    <citation type="submission" date="2016-02" db="EMBL/GenBank/DDBJ databases">
        <title>Draft genome sequence of Microdochium bolleyi, a fungal endophyte of beachgrass.</title>
        <authorList>
            <consortium name="DOE Joint Genome Institute"/>
            <person name="David A.S."/>
            <person name="May G."/>
            <person name="Haridas S."/>
            <person name="Lim J."/>
            <person name="Wang M."/>
            <person name="Labutti K."/>
            <person name="Lipzen A."/>
            <person name="Barry K."/>
            <person name="Grigoriev I.V."/>
        </authorList>
    </citation>
    <scope>NUCLEOTIDE SEQUENCE [LARGE SCALE GENOMIC DNA]</scope>
    <source>
        <strain evidence="4">J235TASD1</strain>
    </source>
</reference>
<dbReference type="Proteomes" id="UP000070501">
    <property type="component" value="Unassembled WGS sequence"/>
</dbReference>
<dbReference type="OrthoDB" id="29098at2759"/>
<name>A0A136IXR5_9PEZI</name>
<feature type="non-terminal residue" evidence="3">
    <location>
        <position position="76"/>
    </location>
</feature>
<dbReference type="AlphaFoldDB" id="A0A136IXR5"/>
<evidence type="ECO:0000313" key="4">
    <source>
        <dbReference type="Proteomes" id="UP000070501"/>
    </source>
</evidence>
<proteinExistence type="predicted"/>
<gene>
    <name evidence="3" type="ORF">Micbo1qcDRAFT_165036</name>
</gene>
<protein>
    <recommendedName>
        <fullName evidence="2">Rnh202 triple barrel domain-containing protein</fullName>
    </recommendedName>
</protein>
<organism evidence="3 4">
    <name type="scientific">Microdochium bolleyi</name>
    <dbReference type="NCBI Taxonomy" id="196109"/>
    <lineage>
        <taxon>Eukaryota</taxon>
        <taxon>Fungi</taxon>
        <taxon>Dikarya</taxon>
        <taxon>Ascomycota</taxon>
        <taxon>Pezizomycotina</taxon>
        <taxon>Sordariomycetes</taxon>
        <taxon>Xylariomycetidae</taxon>
        <taxon>Xylariales</taxon>
        <taxon>Microdochiaceae</taxon>
        <taxon>Microdochium</taxon>
    </lineage>
</organism>
<evidence type="ECO:0000313" key="3">
    <source>
        <dbReference type="EMBL" id="KXJ89707.1"/>
    </source>
</evidence>
<feature type="region of interest" description="Disordered" evidence="1">
    <location>
        <begin position="1"/>
        <end position="40"/>
    </location>
</feature>
<feature type="compositionally biased region" description="Low complexity" evidence="1">
    <location>
        <begin position="7"/>
        <end position="18"/>
    </location>
</feature>
<dbReference type="Pfam" id="PF17745">
    <property type="entry name" value="Ydr279_N"/>
    <property type="match status" value="1"/>
</dbReference>
<dbReference type="InterPro" id="IPR041195">
    <property type="entry name" value="Rnh202_N"/>
</dbReference>
<feature type="domain" description="Rnh202 triple barrel" evidence="2">
    <location>
        <begin position="45"/>
        <end position="75"/>
    </location>
</feature>
<dbReference type="EMBL" id="KQ964254">
    <property type="protein sequence ID" value="KXJ89707.1"/>
    <property type="molecule type" value="Genomic_DNA"/>
</dbReference>
<accession>A0A136IXR5</accession>
<dbReference type="InParanoid" id="A0A136IXR5"/>
<keyword evidence="4" id="KW-1185">Reference proteome</keyword>
<evidence type="ECO:0000256" key="1">
    <source>
        <dbReference type="SAM" id="MobiDB-lite"/>
    </source>
</evidence>
<feature type="compositionally biased region" description="Polar residues" evidence="1">
    <location>
        <begin position="19"/>
        <end position="28"/>
    </location>
</feature>
<evidence type="ECO:0000259" key="2">
    <source>
        <dbReference type="Pfam" id="PF17745"/>
    </source>
</evidence>